<comment type="caution">
    <text evidence="1">The sequence shown here is derived from an EMBL/GenBank/DDBJ whole genome shotgun (WGS) entry which is preliminary data.</text>
</comment>
<name>A0A941FR09_9BACI</name>
<protein>
    <submittedName>
        <fullName evidence="1">Uncharacterized protein</fullName>
    </submittedName>
</protein>
<proteinExistence type="predicted"/>
<dbReference type="Proteomes" id="UP000680045">
    <property type="component" value="Unassembled WGS sequence"/>
</dbReference>
<sequence length="108" mass="12598">MFKITSLIDNEQDNSFISVQAEFKHGINDCTVKDKQLVKLSVVLDEIQQLIDKDTRFNTYTSESNNCLKMCMILEGIQDNPLVEKLLTKKLPKIKKKRKSQLRKLLRK</sequence>
<dbReference type="AlphaFoldDB" id="A0A941FR09"/>
<evidence type="ECO:0000313" key="2">
    <source>
        <dbReference type="Proteomes" id="UP000680045"/>
    </source>
</evidence>
<gene>
    <name evidence="1" type="ORF">KEH51_15740</name>
</gene>
<organism evidence="1 2">
    <name type="scientific">Peribacillus frigoritolerans</name>
    <dbReference type="NCBI Taxonomy" id="450367"/>
    <lineage>
        <taxon>Bacteria</taxon>
        <taxon>Bacillati</taxon>
        <taxon>Bacillota</taxon>
        <taxon>Bacilli</taxon>
        <taxon>Bacillales</taxon>
        <taxon>Bacillaceae</taxon>
        <taxon>Peribacillus</taxon>
    </lineage>
</organism>
<evidence type="ECO:0000313" key="1">
    <source>
        <dbReference type="EMBL" id="MBR8645141.1"/>
    </source>
</evidence>
<reference evidence="1" key="1">
    <citation type="submission" date="2021-04" db="EMBL/GenBank/DDBJ databases">
        <title>Whole genome sequencing of Enterococci isolates from hospitalized patients.</title>
        <authorList>
            <person name="Ogoti B.M."/>
            <person name="Onyambu F.G."/>
        </authorList>
    </citation>
    <scope>NUCLEOTIDE SEQUENCE</scope>
    <source>
        <strain evidence="1">242</strain>
    </source>
</reference>
<dbReference type="EMBL" id="JAGTPW010000027">
    <property type="protein sequence ID" value="MBR8645141.1"/>
    <property type="molecule type" value="Genomic_DNA"/>
</dbReference>
<accession>A0A941FR09</accession>